<dbReference type="Proteomes" id="UP000030595">
    <property type="component" value="Unassembled WGS sequence"/>
</dbReference>
<dbReference type="CDD" id="cd00093">
    <property type="entry name" value="HTH_XRE"/>
    <property type="match status" value="1"/>
</dbReference>
<gene>
    <name evidence="3" type="ORF">CD30_00180</name>
</gene>
<dbReference type="InterPro" id="IPR050807">
    <property type="entry name" value="TransReg_Diox_bact_type"/>
</dbReference>
<dbReference type="InterPro" id="IPR011051">
    <property type="entry name" value="RmlC_Cupin_sf"/>
</dbReference>
<dbReference type="CDD" id="cd02209">
    <property type="entry name" value="cupin_XRE_C"/>
    <property type="match status" value="1"/>
</dbReference>
<dbReference type="Pfam" id="PF07883">
    <property type="entry name" value="Cupin_2"/>
    <property type="match status" value="1"/>
</dbReference>
<dbReference type="OrthoDB" id="9781521at2"/>
<dbReference type="SUPFAM" id="SSF51182">
    <property type="entry name" value="RmlC-like cupins"/>
    <property type="match status" value="1"/>
</dbReference>
<dbReference type="InterPro" id="IPR001387">
    <property type="entry name" value="Cro/C1-type_HTH"/>
</dbReference>
<dbReference type="SUPFAM" id="SSF47413">
    <property type="entry name" value="lambda repressor-like DNA-binding domains"/>
    <property type="match status" value="1"/>
</dbReference>
<sequence>MEFGENIKKERKRQGLTLEELAVRSSVSKSMLSMIERGEKNPTIQVASQIAEGLGVTISYLLGENQKREVVVIRSGKQLVYKDETTGIERHLLSPSFPTKGIEFILNVIPPMQETGVFPAHKSGVKEYIYVSDGRIKIELGHEPESYDLEAGDSIYFEADVTHRFINPSNQECRYYLVIDSSQLT</sequence>
<dbReference type="PANTHER" id="PTHR46797">
    <property type="entry name" value="HTH-TYPE TRANSCRIPTIONAL REGULATOR"/>
    <property type="match status" value="1"/>
</dbReference>
<dbReference type="Gene3D" id="2.60.120.10">
    <property type="entry name" value="Jelly Rolls"/>
    <property type="match status" value="1"/>
</dbReference>
<keyword evidence="4" id="KW-1185">Reference proteome</keyword>
<dbReference type="GO" id="GO:0005829">
    <property type="term" value="C:cytosol"/>
    <property type="evidence" value="ECO:0007669"/>
    <property type="project" value="TreeGrafter"/>
</dbReference>
<dbReference type="RefSeq" id="WP_036170744.1">
    <property type="nucleotide sequence ID" value="NZ_AVCZ01000001.1"/>
</dbReference>
<dbReference type="GO" id="GO:0003677">
    <property type="term" value="F:DNA binding"/>
    <property type="evidence" value="ECO:0007669"/>
    <property type="project" value="UniProtKB-KW"/>
</dbReference>
<evidence type="ECO:0000313" key="3">
    <source>
        <dbReference type="EMBL" id="KGR92285.1"/>
    </source>
</evidence>
<name>A0A0A3J961_9BACL</name>
<dbReference type="EMBL" id="JPVQ01000001">
    <property type="protein sequence ID" value="KGR92285.1"/>
    <property type="molecule type" value="Genomic_DNA"/>
</dbReference>
<proteinExistence type="predicted"/>
<accession>A0A0A3J961</accession>
<feature type="domain" description="HTH cro/C1-type" evidence="2">
    <location>
        <begin position="7"/>
        <end position="61"/>
    </location>
</feature>
<evidence type="ECO:0000256" key="1">
    <source>
        <dbReference type="ARBA" id="ARBA00023125"/>
    </source>
</evidence>
<dbReference type="SMART" id="SM00530">
    <property type="entry name" value="HTH_XRE"/>
    <property type="match status" value="1"/>
</dbReference>
<dbReference type="GO" id="GO:0003700">
    <property type="term" value="F:DNA-binding transcription factor activity"/>
    <property type="evidence" value="ECO:0007669"/>
    <property type="project" value="TreeGrafter"/>
</dbReference>
<dbReference type="InterPro" id="IPR014710">
    <property type="entry name" value="RmlC-like_jellyroll"/>
</dbReference>
<dbReference type="AlphaFoldDB" id="A0A0A3J961"/>
<keyword evidence="1" id="KW-0238">DNA-binding</keyword>
<dbReference type="Gene3D" id="1.10.260.40">
    <property type="entry name" value="lambda repressor-like DNA-binding domains"/>
    <property type="match status" value="1"/>
</dbReference>
<dbReference type="InterPro" id="IPR013096">
    <property type="entry name" value="Cupin_2"/>
</dbReference>
<dbReference type="InterPro" id="IPR010982">
    <property type="entry name" value="Lambda_DNA-bd_dom_sf"/>
</dbReference>
<comment type="caution">
    <text evidence="3">The sequence shown here is derived from an EMBL/GenBank/DDBJ whole genome shotgun (WGS) entry which is preliminary data.</text>
</comment>
<evidence type="ECO:0000259" key="2">
    <source>
        <dbReference type="PROSITE" id="PS50943"/>
    </source>
</evidence>
<dbReference type="PROSITE" id="PS50943">
    <property type="entry name" value="HTH_CROC1"/>
    <property type="match status" value="1"/>
</dbReference>
<dbReference type="Pfam" id="PF01381">
    <property type="entry name" value="HTH_3"/>
    <property type="match status" value="1"/>
</dbReference>
<organism evidence="3 4">
    <name type="scientific">Ureibacillus massiliensis 4400831 = CIP 108448 = CCUG 49529</name>
    <dbReference type="NCBI Taxonomy" id="1211035"/>
    <lineage>
        <taxon>Bacteria</taxon>
        <taxon>Bacillati</taxon>
        <taxon>Bacillota</taxon>
        <taxon>Bacilli</taxon>
        <taxon>Bacillales</taxon>
        <taxon>Caryophanaceae</taxon>
        <taxon>Ureibacillus</taxon>
    </lineage>
</organism>
<protein>
    <submittedName>
        <fullName evidence="3">XRE family transcriptional regulator</fullName>
    </submittedName>
</protein>
<dbReference type="eggNOG" id="COG1396">
    <property type="taxonomic scope" value="Bacteria"/>
</dbReference>
<reference evidence="3 4" key="1">
    <citation type="submission" date="2014-02" db="EMBL/GenBank/DDBJ databases">
        <title>Draft genome sequence of Lysinibacillus massiliensis CCUG 49529.</title>
        <authorList>
            <person name="Zhang F."/>
            <person name="Wang G."/>
            <person name="Zhang L."/>
        </authorList>
    </citation>
    <scope>NUCLEOTIDE SEQUENCE [LARGE SCALE GENOMIC DNA]</scope>
    <source>
        <strain evidence="3 4">CCUG 49529</strain>
    </source>
</reference>
<dbReference type="PANTHER" id="PTHR46797:SF1">
    <property type="entry name" value="METHYLPHOSPHONATE SYNTHASE"/>
    <property type="match status" value="1"/>
</dbReference>
<evidence type="ECO:0000313" key="4">
    <source>
        <dbReference type="Proteomes" id="UP000030595"/>
    </source>
</evidence>